<dbReference type="Pfam" id="PF25962">
    <property type="entry name" value="TIL_OTOGL_Mucin"/>
    <property type="match status" value="1"/>
</dbReference>
<dbReference type="SMART" id="SM00832">
    <property type="entry name" value="C8"/>
    <property type="match status" value="2"/>
</dbReference>
<dbReference type="Pfam" id="PF00094">
    <property type="entry name" value="VWD"/>
    <property type="match status" value="2"/>
</dbReference>
<dbReference type="CDD" id="cd19941">
    <property type="entry name" value="TIL"/>
    <property type="match status" value="1"/>
</dbReference>
<dbReference type="EMBL" id="JBBPFD010000015">
    <property type="protein sequence ID" value="KAK7896326.1"/>
    <property type="molecule type" value="Genomic_DNA"/>
</dbReference>
<feature type="region of interest" description="Disordered" evidence="3">
    <location>
        <begin position="1153"/>
        <end position="1222"/>
    </location>
</feature>
<dbReference type="InterPro" id="IPR001846">
    <property type="entry name" value="VWF_type-D"/>
</dbReference>
<dbReference type="InterPro" id="IPR014853">
    <property type="entry name" value="VWF/SSPO/ZAN-like_Cys-rich_dom"/>
</dbReference>
<keyword evidence="7" id="KW-1185">Reference proteome</keyword>
<gene>
    <name evidence="6" type="ORF">WMY93_021651</name>
</gene>
<dbReference type="Gene3D" id="2.10.25.10">
    <property type="entry name" value="Laminin"/>
    <property type="match status" value="1"/>
</dbReference>
<feature type="signal peptide" evidence="4">
    <location>
        <begin position="1"/>
        <end position="21"/>
    </location>
</feature>
<accession>A0AAW0NH28</accession>
<dbReference type="InterPro" id="IPR050780">
    <property type="entry name" value="Mucin_vWF_Thrombospondin_sf"/>
</dbReference>
<evidence type="ECO:0000256" key="2">
    <source>
        <dbReference type="ARBA" id="ARBA00023180"/>
    </source>
</evidence>
<comment type="caution">
    <text evidence="6">The sequence shown here is derived from an EMBL/GenBank/DDBJ whole genome shotgun (WGS) entry which is preliminary data.</text>
</comment>
<dbReference type="SMART" id="SM00216">
    <property type="entry name" value="VWD"/>
    <property type="match status" value="2"/>
</dbReference>
<keyword evidence="2" id="KW-0325">Glycoprotein</keyword>
<dbReference type="Proteomes" id="UP001460270">
    <property type="component" value="Unassembled WGS sequence"/>
</dbReference>
<evidence type="ECO:0000256" key="3">
    <source>
        <dbReference type="SAM" id="MobiDB-lite"/>
    </source>
</evidence>
<dbReference type="InterPro" id="IPR058753">
    <property type="entry name" value="TIL_OTOGL_Mucin"/>
</dbReference>
<dbReference type="InterPro" id="IPR036084">
    <property type="entry name" value="Ser_inhib-like_sf"/>
</dbReference>
<feature type="domain" description="VWFD" evidence="5">
    <location>
        <begin position="347"/>
        <end position="517"/>
    </location>
</feature>
<organism evidence="6 7">
    <name type="scientific">Mugilogobius chulae</name>
    <name type="common">yellowstripe goby</name>
    <dbReference type="NCBI Taxonomy" id="88201"/>
    <lineage>
        <taxon>Eukaryota</taxon>
        <taxon>Metazoa</taxon>
        <taxon>Chordata</taxon>
        <taxon>Craniata</taxon>
        <taxon>Vertebrata</taxon>
        <taxon>Euteleostomi</taxon>
        <taxon>Actinopterygii</taxon>
        <taxon>Neopterygii</taxon>
        <taxon>Teleostei</taxon>
        <taxon>Neoteleostei</taxon>
        <taxon>Acanthomorphata</taxon>
        <taxon>Gobiaria</taxon>
        <taxon>Gobiiformes</taxon>
        <taxon>Gobioidei</taxon>
        <taxon>Gobiidae</taxon>
        <taxon>Gobionellinae</taxon>
        <taxon>Mugilogobius</taxon>
    </lineage>
</organism>
<dbReference type="FunFam" id="2.10.25.10:FF:000674">
    <property type="entry name" value="Mucin-2"/>
    <property type="match status" value="1"/>
</dbReference>
<evidence type="ECO:0000256" key="1">
    <source>
        <dbReference type="ARBA" id="ARBA00023157"/>
    </source>
</evidence>
<feature type="region of interest" description="Disordered" evidence="3">
    <location>
        <begin position="1105"/>
        <end position="1141"/>
    </location>
</feature>
<feature type="chain" id="PRO_5043340012" description="VWFD domain-containing protein" evidence="4">
    <location>
        <begin position="22"/>
        <end position="1350"/>
    </location>
</feature>
<dbReference type="GO" id="GO:0031012">
    <property type="term" value="C:extracellular matrix"/>
    <property type="evidence" value="ECO:0007669"/>
    <property type="project" value="TreeGrafter"/>
</dbReference>
<dbReference type="GO" id="GO:0005615">
    <property type="term" value="C:extracellular space"/>
    <property type="evidence" value="ECO:0007669"/>
    <property type="project" value="TreeGrafter"/>
</dbReference>
<proteinExistence type="predicted"/>
<dbReference type="PANTHER" id="PTHR11339">
    <property type="entry name" value="EXTRACELLULAR MATRIX GLYCOPROTEIN RELATED"/>
    <property type="match status" value="1"/>
</dbReference>
<reference evidence="7" key="1">
    <citation type="submission" date="2024-04" db="EMBL/GenBank/DDBJ databases">
        <title>Salinicola lusitanus LLJ914,a marine bacterium isolated from the Okinawa Trough.</title>
        <authorList>
            <person name="Li J."/>
        </authorList>
    </citation>
    <scope>NUCLEOTIDE SEQUENCE [LARGE SCALE GENOMIC DNA]</scope>
</reference>
<evidence type="ECO:0000313" key="7">
    <source>
        <dbReference type="Proteomes" id="UP001460270"/>
    </source>
</evidence>
<evidence type="ECO:0000259" key="5">
    <source>
        <dbReference type="PROSITE" id="PS51233"/>
    </source>
</evidence>
<keyword evidence="4" id="KW-0732">Signal</keyword>
<dbReference type="Pfam" id="PF08742">
    <property type="entry name" value="C8"/>
    <property type="match status" value="2"/>
</dbReference>
<dbReference type="PANTHER" id="PTHR11339:SF408">
    <property type="entry name" value="MUCIN-5B"/>
    <property type="match status" value="1"/>
</dbReference>
<dbReference type="PROSITE" id="PS51233">
    <property type="entry name" value="VWFD"/>
    <property type="match status" value="2"/>
</dbReference>
<name>A0AAW0NH28_9GOBI</name>
<keyword evidence="1" id="KW-1015">Disulfide bond</keyword>
<feature type="domain" description="VWFD" evidence="5">
    <location>
        <begin position="738"/>
        <end position="911"/>
    </location>
</feature>
<dbReference type="SUPFAM" id="SSF57567">
    <property type="entry name" value="Serine protease inhibitors"/>
    <property type="match status" value="1"/>
</dbReference>
<sequence>MNCTWPLGLGFFMILVLEINGLTLMESKTYTCKTFGSGVVQPFNGTLFHVHSDCPFTLTRFTHNRVECAITTWRGHNGLLERVEITINKIRTVLQNGSVQVEATKRVGLPYDHTYQHIFPFGINTKLRSAVLPLSVVWHNAPGGIDTLWIELEQQLSTEMDGLCGNQLKPVNKENIKELISGSVLPEETCKMWDPASTVNNNVFSYILDCLDNILLDFMSLCEENIYHFEESQAVRCSFFKEVVQQCGSSSHVWSIWREITHCGGPAFVPSCSNPNIDSYELTSTCFCPNGLVLDDHHEGSHCASASTCSCLAGDRLYKPGEIRTNKRETCSCVDGDWECTPLYIPPVCVIEGQFVTTFDGKLYTVGYGCSYVAAQDLDWKIVIDYPKEESFITSVRLEIFEDKYSFADNMVTFADTEITDLHESEHALVFWQSSMFVEVYTMFGLKLQIQMSPEIQIYISPPSSYNFTISGLCGNNNGDTTDDFKTSSGIIENSPQQFAQSWSIGPCNREPPPLCLRTDYELFADEKCSVLTNPTGIFAACHGHVSTDHYLPACVQRTCSCPFHLHQCLCSALSSYVKACTSLGLELGDWRKATNCTVECPGNQEFSYNIVACNSTCRSLSGPDLCCLLEDVPVEGCGCPEGTHLTKERTCSPKSQCECHYNGGTTAPGPAVIDGRQCLCEDGELKCSDDCGCTNGKVCVHCSHYKVDTFHKTCDSLSKPACVLSGQWLCTNEPCPSKCQVFGNGHYQTFDSKWYRFDGHCQYTLVKDGCGLTKTTFSVRVESVPCCDEALTCSRSIILDIKGHLTLTMSDMCVTEQVHGIWTQDSPLYTVHTVGLYIIITVPSKGITLIWDKHTWITIELQPQWRREVCGLCGNFDSNEMNDLQIKNTSVALSSLVFGNSWKYPSPPCSDVTKEMFPCERHSYCAAWAQRRCRIITGETFKACHLKVDPEPYYQACVQESCSCEFEGKFLGFCTAVAAYAEACSDWDVCVKWRTPDLCPVYCDYYNEQDQCVWHYEACGQLLTCGQEKYFNHKLEGCYPRCAEDKPYYDEHTGKCTGLKNCTCFFNGTVIEPGTEVFIHSKKCSCQNGKMYCSPTTTTSPTTSTATSVISTTETSITTAPPTTTTTATGTTTTAPPTTTPIAITTTLATTTTEPPTTFTTTSASTTISTTEPLTTTASTTMSTPEPTTTTTISTTEPLTTTSTTISTTESPTTTASTTMSTTELPTTTSHQLQLHQPQFNYRVTNYNCINHNVNYRVTNYNCINHNVNYRVTNYNESTKCNYRVTIQRSNNVNYRVTNYNCINHNVNYRVTNYNCINHNFNNRANNYYNDKYTNHYFSYYTFYSYYNI</sequence>
<protein>
    <recommendedName>
        <fullName evidence="5">VWFD domain-containing protein</fullName>
    </recommendedName>
</protein>
<evidence type="ECO:0000256" key="4">
    <source>
        <dbReference type="SAM" id="SignalP"/>
    </source>
</evidence>
<evidence type="ECO:0000313" key="6">
    <source>
        <dbReference type="EMBL" id="KAK7896326.1"/>
    </source>
</evidence>